<keyword evidence="8" id="KW-1185">Reference proteome</keyword>
<dbReference type="InterPro" id="IPR010291">
    <property type="entry name" value="Ion_channel_UNC-93"/>
</dbReference>
<dbReference type="AlphaFoldDB" id="A0AAV5J4A9"/>
<gene>
    <name evidence="7" type="ORF">SLEP1_g17754</name>
</gene>
<dbReference type="EMBL" id="BPVZ01000024">
    <property type="protein sequence ID" value="GKV05787.1"/>
    <property type="molecule type" value="Genomic_DNA"/>
</dbReference>
<reference evidence="7 8" key="1">
    <citation type="journal article" date="2021" name="Commun. Biol.">
        <title>The genome of Shorea leprosula (Dipterocarpaceae) highlights the ecological relevance of drought in aseasonal tropical rainforests.</title>
        <authorList>
            <person name="Ng K.K.S."/>
            <person name="Kobayashi M.J."/>
            <person name="Fawcett J.A."/>
            <person name="Hatakeyama M."/>
            <person name="Paape T."/>
            <person name="Ng C.H."/>
            <person name="Ang C.C."/>
            <person name="Tnah L.H."/>
            <person name="Lee C.T."/>
            <person name="Nishiyama T."/>
            <person name="Sese J."/>
            <person name="O'Brien M.J."/>
            <person name="Copetti D."/>
            <person name="Mohd Noor M.I."/>
            <person name="Ong R.C."/>
            <person name="Putra M."/>
            <person name="Sireger I.Z."/>
            <person name="Indrioko S."/>
            <person name="Kosugi Y."/>
            <person name="Izuno A."/>
            <person name="Isagi Y."/>
            <person name="Lee S.L."/>
            <person name="Shimizu K.K."/>
        </authorList>
    </citation>
    <scope>NUCLEOTIDE SEQUENCE [LARGE SCALE GENOMIC DNA]</scope>
    <source>
        <strain evidence="7">214</strain>
    </source>
</reference>
<dbReference type="GO" id="GO:0055075">
    <property type="term" value="P:potassium ion homeostasis"/>
    <property type="evidence" value="ECO:0007669"/>
    <property type="project" value="InterPro"/>
</dbReference>
<keyword evidence="3 6" id="KW-0812">Transmembrane</keyword>
<dbReference type="InterPro" id="IPR036259">
    <property type="entry name" value="MFS_trans_sf"/>
</dbReference>
<feature type="transmembrane region" description="Helical" evidence="6">
    <location>
        <begin position="377"/>
        <end position="396"/>
    </location>
</feature>
<dbReference type="SUPFAM" id="SSF103473">
    <property type="entry name" value="MFS general substrate transporter"/>
    <property type="match status" value="1"/>
</dbReference>
<comment type="similarity">
    <text evidence="2">Belongs to the unc-93 family.</text>
</comment>
<evidence type="ECO:0000313" key="8">
    <source>
        <dbReference type="Proteomes" id="UP001054252"/>
    </source>
</evidence>
<feature type="transmembrane region" description="Helical" evidence="6">
    <location>
        <begin position="135"/>
        <end position="155"/>
    </location>
</feature>
<organism evidence="7 8">
    <name type="scientific">Rubroshorea leprosula</name>
    <dbReference type="NCBI Taxonomy" id="152421"/>
    <lineage>
        <taxon>Eukaryota</taxon>
        <taxon>Viridiplantae</taxon>
        <taxon>Streptophyta</taxon>
        <taxon>Embryophyta</taxon>
        <taxon>Tracheophyta</taxon>
        <taxon>Spermatophyta</taxon>
        <taxon>Magnoliopsida</taxon>
        <taxon>eudicotyledons</taxon>
        <taxon>Gunneridae</taxon>
        <taxon>Pentapetalae</taxon>
        <taxon>rosids</taxon>
        <taxon>malvids</taxon>
        <taxon>Malvales</taxon>
        <taxon>Dipterocarpaceae</taxon>
        <taxon>Rubroshorea</taxon>
    </lineage>
</organism>
<keyword evidence="5 6" id="KW-0472">Membrane</keyword>
<comment type="subcellular location">
    <subcellularLocation>
        <location evidence="1">Membrane</location>
        <topology evidence="1">Multi-pass membrane protein</topology>
    </subcellularLocation>
</comment>
<evidence type="ECO:0000313" key="7">
    <source>
        <dbReference type="EMBL" id="GKV05787.1"/>
    </source>
</evidence>
<evidence type="ECO:0000256" key="2">
    <source>
        <dbReference type="ARBA" id="ARBA00009172"/>
    </source>
</evidence>
<evidence type="ECO:0000256" key="4">
    <source>
        <dbReference type="ARBA" id="ARBA00022989"/>
    </source>
</evidence>
<name>A0AAV5J4A9_9ROSI</name>
<evidence type="ECO:0000256" key="6">
    <source>
        <dbReference type="SAM" id="Phobius"/>
    </source>
</evidence>
<keyword evidence="4 6" id="KW-1133">Transmembrane helix</keyword>
<feature type="transmembrane region" description="Helical" evidence="6">
    <location>
        <begin position="284"/>
        <end position="307"/>
    </location>
</feature>
<dbReference type="CDD" id="cd17338">
    <property type="entry name" value="MFS_unc93_like"/>
    <property type="match status" value="1"/>
</dbReference>
<feature type="transmembrane region" description="Helical" evidence="6">
    <location>
        <begin position="167"/>
        <end position="187"/>
    </location>
</feature>
<comment type="caution">
    <text evidence="7">The sequence shown here is derived from an EMBL/GenBank/DDBJ whole genome shotgun (WGS) entry which is preliminary data.</text>
</comment>
<dbReference type="InterPro" id="IPR044771">
    <property type="entry name" value="UN933_plant"/>
</dbReference>
<proteinExistence type="inferred from homology"/>
<dbReference type="Pfam" id="PF05978">
    <property type="entry name" value="UNC-93"/>
    <property type="match status" value="1"/>
</dbReference>
<dbReference type="PANTHER" id="PTHR19444">
    <property type="entry name" value="UNC-93 RELATED"/>
    <property type="match status" value="1"/>
</dbReference>
<feature type="transmembrane region" description="Helical" evidence="6">
    <location>
        <begin position="64"/>
        <end position="81"/>
    </location>
</feature>
<feature type="transmembrane region" description="Helical" evidence="6">
    <location>
        <begin position="34"/>
        <end position="57"/>
    </location>
</feature>
<dbReference type="Proteomes" id="UP001054252">
    <property type="component" value="Unassembled WGS sequence"/>
</dbReference>
<dbReference type="GO" id="GO:0016020">
    <property type="term" value="C:membrane"/>
    <property type="evidence" value="ECO:0007669"/>
    <property type="project" value="UniProtKB-SubCell"/>
</dbReference>
<sequence>MDSADSRDGEVPLVVDNLQPAQTLESTVNAAGDLGTISLGILYVSFSVFSLVASLVVRALGSKNALVLGTTGYWLFIAANLKPSWYTMVPGSLYLGFVASVIWVGAGTYLTFIARSHARGFNFYEGTVIGKFNGEFWGVYNANQVVGNLISLALLGDGEDGSTRGTILLFTVFLCSMTLGTTLICFLHQNDNRKEKGPADSSAISLSKSVIAPLLDKRMLLIIHLFAYTGLQTAFVWADFTKEIVKPALGQSGVGGAMAVLGAFDVICSVVAGRLTSGLKSITFILCGGLLVQAVVFLWLLLTYSITGGVLGIIYPLLTAGLLGVGDAVLHTQLSTLLALLFNHDTEGSFAHMRVRQSAAIAVIFFLSPHISFQTMVLIMLAGICVSLLTFLFLALKVEKAFSRIVNANISAT</sequence>
<feature type="transmembrane region" description="Helical" evidence="6">
    <location>
        <begin position="93"/>
        <end position="114"/>
    </location>
</feature>
<evidence type="ECO:0000256" key="3">
    <source>
        <dbReference type="ARBA" id="ARBA00022692"/>
    </source>
</evidence>
<dbReference type="PANTHER" id="PTHR19444:SF13">
    <property type="entry name" value="PROTEIN UNC-93 HOMOLOG A"/>
    <property type="match status" value="1"/>
</dbReference>
<evidence type="ECO:0000256" key="1">
    <source>
        <dbReference type="ARBA" id="ARBA00004141"/>
    </source>
</evidence>
<accession>A0AAV5J4A9</accession>
<feature type="transmembrane region" description="Helical" evidence="6">
    <location>
        <begin position="219"/>
        <end position="238"/>
    </location>
</feature>
<protein>
    <recommendedName>
        <fullName evidence="9">UNC93-like protein 3</fullName>
    </recommendedName>
</protein>
<dbReference type="InterPro" id="IPR051951">
    <property type="entry name" value="UNC-93_regulatory"/>
</dbReference>
<evidence type="ECO:0000256" key="5">
    <source>
        <dbReference type="ARBA" id="ARBA00023136"/>
    </source>
</evidence>
<feature type="transmembrane region" description="Helical" evidence="6">
    <location>
        <begin position="250"/>
        <end position="272"/>
    </location>
</feature>
<evidence type="ECO:0008006" key="9">
    <source>
        <dbReference type="Google" id="ProtNLM"/>
    </source>
</evidence>